<gene>
    <name evidence="1" type="ORF">C7S16_6683</name>
</gene>
<protein>
    <submittedName>
        <fullName evidence="1">Uncharacterized protein</fullName>
    </submittedName>
</protein>
<accession>A0AAW9CLC3</accession>
<dbReference type="Proteomes" id="UP001272137">
    <property type="component" value="Unassembled WGS sequence"/>
</dbReference>
<name>A0AAW9CLC3_BURTH</name>
<evidence type="ECO:0000313" key="2">
    <source>
        <dbReference type="Proteomes" id="UP001272137"/>
    </source>
</evidence>
<organism evidence="1 2">
    <name type="scientific">Burkholderia thailandensis</name>
    <dbReference type="NCBI Taxonomy" id="57975"/>
    <lineage>
        <taxon>Bacteria</taxon>
        <taxon>Pseudomonadati</taxon>
        <taxon>Pseudomonadota</taxon>
        <taxon>Betaproteobacteria</taxon>
        <taxon>Burkholderiales</taxon>
        <taxon>Burkholderiaceae</taxon>
        <taxon>Burkholderia</taxon>
        <taxon>pseudomallei group</taxon>
    </lineage>
</organism>
<dbReference type="AlphaFoldDB" id="A0AAW9CLC3"/>
<comment type="caution">
    <text evidence="1">The sequence shown here is derived from an EMBL/GenBank/DDBJ whole genome shotgun (WGS) entry which is preliminary data.</text>
</comment>
<reference evidence="1" key="1">
    <citation type="submission" date="2018-08" db="EMBL/GenBank/DDBJ databases">
        <title>Identification of Burkholderia cepacia strains that express a Burkholderia pseudomallei-like capsular polysaccharide.</title>
        <authorList>
            <person name="Burtnick M.N."/>
            <person name="Vongsouvath M."/>
            <person name="Newton P."/>
            <person name="Wuthiekanun V."/>
            <person name="Limmathurotsakul D."/>
            <person name="Brett P.J."/>
            <person name="Chantratita N."/>
            <person name="Dance D.A."/>
        </authorList>
    </citation>
    <scope>NUCLEOTIDE SEQUENCE</scope>
    <source>
        <strain evidence="1">SBXCC001</strain>
    </source>
</reference>
<sequence length="38" mass="4016">MRRAASRRRATDSIDAPRPAAAIGVAHGHEDIGSFEAV</sequence>
<evidence type="ECO:0000313" key="1">
    <source>
        <dbReference type="EMBL" id="MDW9251092.1"/>
    </source>
</evidence>
<proteinExistence type="predicted"/>
<dbReference type="EMBL" id="QXCT01000001">
    <property type="protein sequence ID" value="MDW9251092.1"/>
    <property type="molecule type" value="Genomic_DNA"/>
</dbReference>